<evidence type="ECO:0000256" key="5">
    <source>
        <dbReference type="ARBA" id="ARBA00034247"/>
    </source>
</evidence>
<dbReference type="Gene3D" id="1.20.120.30">
    <property type="entry name" value="Aspartate receptor, ligand-binding domain"/>
    <property type="match status" value="1"/>
</dbReference>
<dbReference type="NCBIfam" id="NF007380">
    <property type="entry name" value="PRK09894.1"/>
    <property type="match status" value="1"/>
</dbReference>
<comment type="catalytic activity">
    <reaction evidence="5">
        <text>2 GTP = 3',3'-c-di-GMP + 2 diphosphate</text>
        <dbReference type="Rhea" id="RHEA:24898"/>
        <dbReference type="ChEBI" id="CHEBI:33019"/>
        <dbReference type="ChEBI" id="CHEBI:37565"/>
        <dbReference type="ChEBI" id="CHEBI:58805"/>
        <dbReference type="EC" id="2.7.7.65"/>
    </reaction>
</comment>
<dbReference type="KEGG" id="ctu:CTU_04760"/>
<keyword evidence="4" id="KW-0547">Nucleotide-binding</keyword>
<reference evidence="7 8" key="1">
    <citation type="journal article" date="2010" name="J. Bacteriol.">
        <title>Complete Genome Sequence of Cronobacter turicensis LMG 23827, a foodborne pathogen causing deaths in neonates.</title>
        <authorList>
            <person name="Stephan R."/>
            <person name="Lehner A."/>
            <person name="Tischler P."/>
            <person name="Rattei T."/>
        </authorList>
    </citation>
    <scope>NUCLEOTIDE SEQUENCE [LARGE SCALE GENOMIC DNA]</scope>
    <source>
        <strain evidence="8">DSM 18703 / CCUG 55852 / LMG 23827 / z3032</strain>
    </source>
</reference>
<dbReference type="GO" id="GO:0005886">
    <property type="term" value="C:plasma membrane"/>
    <property type="evidence" value="ECO:0007669"/>
    <property type="project" value="TreeGrafter"/>
</dbReference>
<dbReference type="Pfam" id="PF00990">
    <property type="entry name" value="GGDEF"/>
    <property type="match status" value="1"/>
</dbReference>
<comment type="pathway">
    <text evidence="2">Purine metabolism; 3',5'-cyclic di-GMP biosynthesis.</text>
</comment>
<name>C9XU93_CROTZ</name>
<dbReference type="SMART" id="SM00267">
    <property type="entry name" value="GGDEF"/>
    <property type="match status" value="1"/>
</dbReference>
<dbReference type="PANTHER" id="PTHR45138">
    <property type="entry name" value="REGULATORY COMPONENTS OF SENSORY TRANSDUCTION SYSTEM"/>
    <property type="match status" value="1"/>
</dbReference>
<dbReference type="InterPro" id="IPR000160">
    <property type="entry name" value="GGDEF_dom"/>
</dbReference>
<dbReference type="PANTHER" id="PTHR45138:SF9">
    <property type="entry name" value="DIGUANYLATE CYCLASE DGCM-RELATED"/>
    <property type="match status" value="1"/>
</dbReference>
<dbReference type="AlphaFoldDB" id="C9XU93"/>
<feature type="domain" description="GGDEF" evidence="6">
    <location>
        <begin position="161"/>
        <end position="293"/>
    </location>
</feature>
<accession>C9XU93</accession>
<comment type="cofactor">
    <cofactor evidence="1">
        <name>Mg(2+)</name>
        <dbReference type="ChEBI" id="CHEBI:18420"/>
    </cofactor>
</comment>
<evidence type="ECO:0000313" key="8">
    <source>
        <dbReference type="Proteomes" id="UP000002069"/>
    </source>
</evidence>
<dbReference type="InterPro" id="IPR029787">
    <property type="entry name" value="Nucleotide_cyclase"/>
</dbReference>
<evidence type="ECO:0000313" key="7">
    <source>
        <dbReference type="EMBL" id="CBA27534.1"/>
    </source>
</evidence>
<dbReference type="GO" id="GO:0005525">
    <property type="term" value="F:GTP binding"/>
    <property type="evidence" value="ECO:0007669"/>
    <property type="project" value="UniProtKB-KW"/>
</dbReference>
<evidence type="ECO:0000256" key="2">
    <source>
        <dbReference type="ARBA" id="ARBA00004665"/>
    </source>
</evidence>
<dbReference type="PROSITE" id="PS50887">
    <property type="entry name" value="GGDEF"/>
    <property type="match status" value="1"/>
</dbReference>
<organism evidence="7 8">
    <name type="scientific">Cronobacter turicensis (strain DSM 18703 / CCUG 55852 / LMG 23827 / z3032)</name>
    <dbReference type="NCBI Taxonomy" id="693216"/>
    <lineage>
        <taxon>Bacteria</taxon>
        <taxon>Pseudomonadati</taxon>
        <taxon>Pseudomonadota</taxon>
        <taxon>Gammaproteobacteria</taxon>
        <taxon>Enterobacterales</taxon>
        <taxon>Enterobacteriaceae</taxon>
        <taxon>Cronobacter</taxon>
    </lineage>
</organism>
<dbReference type="EMBL" id="FN543093">
    <property type="protein sequence ID" value="CBA27534.1"/>
    <property type="molecule type" value="Genomic_DNA"/>
</dbReference>
<dbReference type="GO" id="GO:1902201">
    <property type="term" value="P:negative regulation of bacterial-type flagellum-dependent cell motility"/>
    <property type="evidence" value="ECO:0007669"/>
    <property type="project" value="TreeGrafter"/>
</dbReference>
<dbReference type="NCBIfam" id="TIGR00254">
    <property type="entry name" value="GGDEF"/>
    <property type="match status" value="1"/>
</dbReference>
<dbReference type="EC" id="2.7.7.65" evidence="3"/>
<evidence type="ECO:0000256" key="1">
    <source>
        <dbReference type="ARBA" id="ARBA00001946"/>
    </source>
</evidence>
<protein>
    <recommendedName>
        <fullName evidence="3">diguanylate cyclase</fullName>
        <ecNumber evidence="3">2.7.7.65</ecNumber>
    </recommendedName>
</protein>
<evidence type="ECO:0000256" key="3">
    <source>
        <dbReference type="ARBA" id="ARBA00012528"/>
    </source>
</evidence>
<dbReference type="InterPro" id="IPR043128">
    <property type="entry name" value="Rev_trsase/Diguanyl_cyclase"/>
</dbReference>
<dbReference type="Proteomes" id="UP000002069">
    <property type="component" value="Chromosome"/>
</dbReference>
<proteinExistence type="predicted"/>
<dbReference type="GO" id="GO:0043709">
    <property type="term" value="P:cell adhesion involved in single-species biofilm formation"/>
    <property type="evidence" value="ECO:0007669"/>
    <property type="project" value="TreeGrafter"/>
</dbReference>
<dbReference type="PATRIC" id="fig|693216.3.peg.458"/>
<sequence>MFYEVSMDLHQIDLSLKELNYAVKLHYEWTGKFLELVLLGNEPDNTFMHPQSHLYCRFCQWMTAHQNIAFRYLHFAKAISETHKAMHDKARYLINAIASNQVDSAALYAYHEAQQQFVASIDDYRQQLISLRNRHDTLTGLPLRQLLYEDFEFLHAHAREQTLWLLIIDIDRFKKVNDTYGHNAGDDVLREVAQRFKNEARCCEQVYRFGGEEFIALLESHTQEEAREAGVRLCRCPGQLPLTLDGETLNVTVTGGLTCVRRNETLHEAIGRADDAMYFGKNNGRNRCILARADGTLETLK</sequence>
<dbReference type="GO" id="GO:0052621">
    <property type="term" value="F:diguanylate cyclase activity"/>
    <property type="evidence" value="ECO:0007669"/>
    <property type="project" value="UniProtKB-EC"/>
</dbReference>
<dbReference type="SUPFAM" id="SSF55073">
    <property type="entry name" value="Nucleotide cyclase"/>
    <property type="match status" value="1"/>
</dbReference>
<keyword evidence="8" id="KW-1185">Reference proteome</keyword>
<keyword evidence="4" id="KW-0342">GTP-binding</keyword>
<dbReference type="HOGENOM" id="CLU_000445_11_5_6"/>
<dbReference type="InterPro" id="IPR050469">
    <property type="entry name" value="Diguanylate_Cyclase"/>
</dbReference>
<dbReference type="CDD" id="cd01949">
    <property type="entry name" value="GGDEF"/>
    <property type="match status" value="1"/>
</dbReference>
<evidence type="ECO:0000256" key="4">
    <source>
        <dbReference type="ARBA" id="ARBA00023134"/>
    </source>
</evidence>
<evidence type="ECO:0000259" key="6">
    <source>
        <dbReference type="PROSITE" id="PS50887"/>
    </source>
</evidence>
<dbReference type="Gene3D" id="3.30.70.270">
    <property type="match status" value="1"/>
</dbReference>
<reference evidence="8" key="2">
    <citation type="journal article" date="2011" name="J. Bacteriol.">
        <title>Complete genome sequence of Cronobacter turicensis LMG 23827, a food-borne pathogen causing deaths in neonates.</title>
        <authorList>
            <person name="Stephan R."/>
            <person name="Lehner A."/>
            <person name="Tischler P."/>
            <person name="Rattei T."/>
        </authorList>
    </citation>
    <scope>NUCLEOTIDE SEQUENCE [LARGE SCALE GENOMIC DNA]</scope>
    <source>
        <strain evidence="8">DSM 18703 / CCUG 55852 / LMG 23827 / z3032</strain>
    </source>
</reference>
<gene>
    <name evidence="7" type="ordered locus">Ctu_04760</name>
</gene>